<evidence type="ECO:0000313" key="11">
    <source>
        <dbReference type="Proteomes" id="UP001464555"/>
    </source>
</evidence>
<dbReference type="InterPro" id="IPR036909">
    <property type="entry name" value="Cyt_c-like_dom_sf"/>
</dbReference>
<evidence type="ECO:0000259" key="9">
    <source>
        <dbReference type="PROSITE" id="PS51007"/>
    </source>
</evidence>
<protein>
    <submittedName>
        <fullName evidence="10">Cytochrome c3 family protein</fullName>
    </submittedName>
</protein>
<accession>A0ABU9I0K0</accession>
<dbReference type="Gene3D" id="3.90.10.10">
    <property type="entry name" value="Cytochrome C3"/>
    <property type="match status" value="2"/>
</dbReference>
<dbReference type="PANTHER" id="PTHR39425">
    <property type="entry name" value="LIPOPROTEIN CYTOCHROME C"/>
    <property type="match status" value="1"/>
</dbReference>
<feature type="signal peptide" evidence="8">
    <location>
        <begin position="1"/>
        <end position="30"/>
    </location>
</feature>
<evidence type="ECO:0000256" key="8">
    <source>
        <dbReference type="SAM" id="SignalP"/>
    </source>
</evidence>
<dbReference type="PANTHER" id="PTHR39425:SF1">
    <property type="entry name" value="CYTOCHROME C7-LIKE DOMAIN-CONTAINING PROTEIN"/>
    <property type="match status" value="1"/>
</dbReference>
<sequence>MKKVGNHTSFSRILLFCLALSLSFSFTSFAQETAAPAAAAAPAGGAAAPAAGAGDPVKGKELFNTLCAACHKLDAKSTGPALRGVADKHDRAWIYKWVHNSSEMIKSGDPAAVKLFAENNNSVMTAFPQLSEGDIDNIMAYTSTPIDNGGGGGGVVQTKVAPNADNGSSNVLILGALVLVLLVLIVMLVLVNKTLRRVAASNGIVIAEKESSVSLWKAYAKNQFLVLVTVILLMLASSYFLYGYLMQIGVDQGYEPVQPIHFSHKIHAGDNGIDCKYCHSSARVSKHSGIPSLNVCMNCHKNIAEFQGDKDSLYVDYSKEFYTAQIKELYNAVGWDATAQKYTGKQKPVKWVRIHNLPDFVYFNHSQHVSVAGVECQTCHGPVETMEIMRQHSPLTMGWCINCHRATDVKVEGNEYYTKIHDELAKKYGKQKLTAADMGGTECGKCHY</sequence>
<keyword evidence="7" id="KW-0812">Transmembrane</keyword>
<dbReference type="RefSeq" id="WP_341697974.1">
    <property type="nucleotide sequence ID" value="NZ_JBBYHR010000009.1"/>
</dbReference>
<dbReference type="InterPro" id="IPR036280">
    <property type="entry name" value="Multihaem_cyt_sf"/>
</dbReference>
<evidence type="ECO:0000256" key="6">
    <source>
        <dbReference type="PROSITE-ProRule" id="PRU00433"/>
    </source>
</evidence>
<name>A0ABU9I0K0_9FLAO</name>
<evidence type="ECO:0000313" key="10">
    <source>
        <dbReference type="EMBL" id="MEL1245680.1"/>
    </source>
</evidence>
<keyword evidence="7" id="KW-1133">Transmembrane helix</keyword>
<dbReference type="PROSITE" id="PS51007">
    <property type="entry name" value="CYTC"/>
    <property type="match status" value="1"/>
</dbReference>
<keyword evidence="1" id="KW-0813">Transport</keyword>
<feature type="domain" description="Cytochrome c" evidence="9">
    <location>
        <begin position="54"/>
        <end position="146"/>
    </location>
</feature>
<keyword evidence="5 6" id="KW-0408">Iron</keyword>
<dbReference type="Proteomes" id="UP001464555">
    <property type="component" value="Unassembled WGS sequence"/>
</dbReference>
<keyword evidence="11" id="KW-1185">Reference proteome</keyword>
<keyword evidence="3 6" id="KW-0479">Metal-binding</keyword>
<keyword evidence="8" id="KW-0732">Signal</keyword>
<proteinExistence type="predicted"/>
<dbReference type="CDD" id="cd08168">
    <property type="entry name" value="Cytochrom_C3"/>
    <property type="match status" value="1"/>
</dbReference>
<keyword evidence="2 6" id="KW-0349">Heme</keyword>
<evidence type="ECO:0000256" key="3">
    <source>
        <dbReference type="ARBA" id="ARBA00022723"/>
    </source>
</evidence>
<keyword evidence="7" id="KW-0472">Membrane</keyword>
<evidence type="ECO:0000256" key="1">
    <source>
        <dbReference type="ARBA" id="ARBA00022448"/>
    </source>
</evidence>
<dbReference type="Gene3D" id="1.10.760.10">
    <property type="entry name" value="Cytochrome c-like domain"/>
    <property type="match status" value="1"/>
</dbReference>
<dbReference type="InterPro" id="IPR009056">
    <property type="entry name" value="Cyt_c-like_dom"/>
</dbReference>
<dbReference type="Pfam" id="PF02085">
    <property type="entry name" value="Cytochrom_CIII"/>
    <property type="match status" value="1"/>
</dbReference>
<dbReference type="SUPFAM" id="SSF46626">
    <property type="entry name" value="Cytochrome c"/>
    <property type="match status" value="1"/>
</dbReference>
<keyword evidence="4" id="KW-0249">Electron transport</keyword>
<dbReference type="Pfam" id="PF00034">
    <property type="entry name" value="Cytochrom_C"/>
    <property type="match status" value="1"/>
</dbReference>
<feature type="chain" id="PRO_5047064001" evidence="8">
    <location>
        <begin position="31"/>
        <end position="448"/>
    </location>
</feature>
<gene>
    <name evidence="10" type="ORF">AAEO56_15515</name>
</gene>
<reference evidence="10 11" key="1">
    <citation type="submission" date="2024-04" db="EMBL/GenBank/DDBJ databases">
        <title>Flavobacterium sp. DGU11 16S ribosomal RNA gene Genome sequencing and assembly.</title>
        <authorList>
            <person name="Park S."/>
        </authorList>
    </citation>
    <scope>NUCLEOTIDE SEQUENCE [LARGE SCALE GENOMIC DNA]</scope>
    <source>
        <strain evidence="10 11">DGU11</strain>
    </source>
</reference>
<evidence type="ECO:0000256" key="4">
    <source>
        <dbReference type="ARBA" id="ARBA00022982"/>
    </source>
</evidence>
<evidence type="ECO:0000256" key="5">
    <source>
        <dbReference type="ARBA" id="ARBA00023004"/>
    </source>
</evidence>
<evidence type="ECO:0000256" key="2">
    <source>
        <dbReference type="ARBA" id="ARBA00022617"/>
    </source>
</evidence>
<dbReference type="SUPFAM" id="SSF48695">
    <property type="entry name" value="Multiheme cytochromes"/>
    <property type="match status" value="1"/>
</dbReference>
<feature type="transmembrane region" description="Helical" evidence="7">
    <location>
        <begin position="171"/>
        <end position="191"/>
    </location>
</feature>
<dbReference type="InterPro" id="IPR020942">
    <property type="entry name" value="Cyt_c_III_dom"/>
</dbReference>
<organism evidence="10 11">
    <name type="scientific">Flavobacterium arundinis</name>
    <dbReference type="NCBI Taxonomy" id="3139143"/>
    <lineage>
        <taxon>Bacteria</taxon>
        <taxon>Pseudomonadati</taxon>
        <taxon>Bacteroidota</taxon>
        <taxon>Flavobacteriia</taxon>
        <taxon>Flavobacteriales</taxon>
        <taxon>Flavobacteriaceae</taxon>
        <taxon>Flavobacterium</taxon>
    </lineage>
</organism>
<feature type="transmembrane region" description="Helical" evidence="7">
    <location>
        <begin position="224"/>
        <end position="245"/>
    </location>
</feature>
<comment type="caution">
    <text evidence="10">The sequence shown here is derived from an EMBL/GenBank/DDBJ whole genome shotgun (WGS) entry which is preliminary data.</text>
</comment>
<dbReference type="EMBL" id="JBBYHR010000009">
    <property type="protein sequence ID" value="MEL1245680.1"/>
    <property type="molecule type" value="Genomic_DNA"/>
</dbReference>
<evidence type="ECO:0000256" key="7">
    <source>
        <dbReference type="SAM" id="Phobius"/>
    </source>
</evidence>